<keyword evidence="4" id="KW-0418">Kinase</keyword>
<dbReference type="SUPFAM" id="SSF56112">
    <property type="entry name" value="Protein kinase-like (PK-like)"/>
    <property type="match status" value="1"/>
</dbReference>
<evidence type="ECO:0000313" key="5">
    <source>
        <dbReference type="Proteomes" id="UP000092993"/>
    </source>
</evidence>
<feature type="domain" description="Protein kinase" evidence="3">
    <location>
        <begin position="1035"/>
        <end position="1413"/>
    </location>
</feature>
<evidence type="ECO:0000256" key="1">
    <source>
        <dbReference type="PROSITE-ProRule" id="PRU10141"/>
    </source>
</evidence>
<feature type="region of interest" description="Disordered" evidence="2">
    <location>
        <begin position="334"/>
        <end position="361"/>
    </location>
</feature>
<dbReference type="InterPro" id="IPR000719">
    <property type="entry name" value="Prot_kinase_dom"/>
</dbReference>
<keyword evidence="1" id="KW-0067">ATP-binding</keyword>
<dbReference type="GO" id="GO:0030332">
    <property type="term" value="F:cyclin binding"/>
    <property type="evidence" value="ECO:0007669"/>
    <property type="project" value="TreeGrafter"/>
</dbReference>
<comment type="caution">
    <text evidence="4">The sequence shown here is derived from an EMBL/GenBank/DDBJ whole genome shotgun (WGS) entry which is preliminary data.</text>
</comment>
<protein>
    <submittedName>
        <fullName evidence="4">Serine/threonine-protein kinase SRPK</fullName>
    </submittedName>
</protein>
<keyword evidence="4" id="KW-0808">Transferase</keyword>
<dbReference type="Pfam" id="PF00069">
    <property type="entry name" value="Pkinase"/>
    <property type="match status" value="1"/>
</dbReference>
<dbReference type="OrthoDB" id="66510at2759"/>
<dbReference type="GO" id="GO:0000209">
    <property type="term" value="P:protein polyubiquitination"/>
    <property type="evidence" value="ECO:0007669"/>
    <property type="project" value="TreeGrafter"/>
</dbReference>
<dbReference type="GO" id="GO:0005524">
    <property type="term" value="F:ATP binding"/>
    <property type="evidence" value="ECO:0007669"/>
    <property type="project" value="UniProtKB-UniRule"/>
</dbReference>
<keyword evidence="1" id="KW-0547">Nucleotide-binding</keyword>
<dbReference type="PANTHER" id="PTHR31531:SF2">
    <property type="entry name" value="E3 UBIQUITIN-PROTEIN LIGASE E3D"/>
    <property type="match status" value="1"/>
</dbReference>
<dbReference type="STRING" id="5627.A0A1C7LSR0"/>
<dbReference type="GO" id="GO:0000151">
    <property type="term" value="C:ubiquitin ligase complex"/>
    <property type="evidence" value="ECO:0007669"/>
    <property type="project" value="TreeGrafter"/>
</dbReference>
<organism evidence="4 5">
    <name type="scientific">Grifola frondosa</name>
    <name type="common">Maitake</name>
    <name type="synonym">Polyporus frondosus</name>
    <dbReference type="NCBI Taxonomy" id="5627"/>
    <lineage>
        <taxon>Eukaryota</taxon>
        <taxon>Fungi</taxon>
        <taxon>Dikarya</taxon>
        <taxon>Basidiomycota</taxon>
        <taxon>Agaricomycotina</taxon>
        <taxon>Agaricomycetes</taxon>
        <taxon>Polyporales</taxon>
        <taxon>Grifolaceae</taxon>
        <taxon>Grifola</taxon>
    </lineage>
</organism>
<dbReference type="InterPro" id="IPR017441">
    <property type="entry name" value="Protein_kinase_ATP_BS"/>
</dbReference>
<feature type="compositionally biased region" description="Basic and acidic residues" evidence="2">
    <location>
        <begin position="334"/>
        <end position="348"/>
    </location>
</feature>
<dbReference type="InterPro" id="IPR011009">
    <property type="entry name" value="Kinase-like_dom_sf"/>
</dbReference>
<name>A0A1C7LSR0_GRIFR</name>
<gene>
    <name evidence="4" type="primary">SRPK_2</name>
    <name evidence="4" type="ORF">A0H81_12278</name>
</gene>
<evidence type="ECO:0000256" key="2">
    <source>
        <dbReference type="SAM" id="MobiDB-lite"/>
    </source>
</evidence>
<dbReference type="GO" id="GO:0005634">
    <property type="term" value="C:nucleus"/>
    <property type="evidence" value="ECO:0007669"/>
    <property type="project" value="TreeGrafter"/>
</dbReference>
<reference evidence="4 5" key="1">
    <citation type="submission" date="2016-03" db="EMBL/GenBank/DDBJ databases">
        <title>Whole genome sequencing of Grifola frondosa 9006-11.</title>
        <authorList>
            <person name="Min B."/>
            <person name="Park H."/>
            <person name="Kim J.-G."/>
            <person name="Cho H."/>
            <person name="Oh Y.-L."/>
            <person name="Kong W.-S."/>
            <person name="Choi I.-G."/>
        </authorList>
    </citation>
    <scope>NUCLEOTIDE SEQUENCE [LARGE SCALE GENOMIC DNA]</scope>
    <source>
        <strain evidence="4 5">9006-11</strain>
    </source>
</reference>
<dbReference type="GO" id="GO:0051865">
    <property type="term" value="P:protein autoubiquitination"/>
    <property type="evidence" value="ECO:0007669"/>
    <property type="project" value="TreeGrafter"/>
</dbReference>
<dbReference type="GO" id="GO:0043161">
    <property type="term" value="P:proteasome-mediated ubiquitin-dependent protein catabolic process"/>
    <property type="evidence" value="ECO:0007669"/>
    <property type="project" value="TreeGrafter"/>
</dbReference>
<feature type="compositionally biased region" description="Basic residues" evidence="2">
    <location>
        <begin position="562"/>
        <end position="571"/>
    </location>
</feature>
<feature type="binding site" evidence="1">
    <location>
        <position position="1064"/>
    </location>
    <ligand>
        <name>ATP</name>
        <dbReference type="ChEBI" id="CHEBI:30616"/>
    </ligand>
</feature>
<feature type="region of interest" description="Disordered" evidence="2">
    <location>
        <begin position="551"/>
        <end position="574"/>
    </location>
</feature>
<feature type="region of interest" description="Disordered" evidence="2">
    <location>
        <begin position="586"/>
        <end position="611"/>
    </location>
</feature>
<dbReference type="GO" id="GO:0006513">
    <property type="term" value="P:protein monoubiquitination"/>
    <property type="evidence" value="ECO:0007669"/>
    <property type="project" value="TreeGrafter"/>
</dbReference>
<dbReference type="SMART" id="SM00220">
    <property type="entry name" value="S_TKc"/>
    <property type="match status" value="1"/>
</dbReference>
<dbReference type="PROSITE" id="PS00107">
    <property type="entry name" value="PROTEIN_KINASE_ATP"/>
    <property type="match status" value="1"/>
</dbReference>
<dbReference type="GO" id="GO:0031624">
    <property type="term" value="F:ubiquitin conjugating enzyme binding"/>
    <property type="evidence" value="ECO:0007669"/>
    <property type="project" value="TreeGrafter"/>
</dbReference>
<accession>A0A1C7LSR0</accession>
<proteinExistence type="predicted"/>
<evidence type="ECO:0000313" key="4">
    <source>
        <dbReference type="EMBL" id="OBZ67871.1"/>
    </source>
</evidence>
<dbReference type="Proteomes" id="UP000092993">
    <property type="component" value="Unassembled WGS sequence"/>
</dbReference>
<dbReference type="GO" id="GO:0061630">
    <property type="term" value="F:ubiquitin protein ligase activity"/>
    <property type="evidence" value="ECO:0007669"/>
    <property type="project" value="TreeGrafter"/>
</dbReference>
<dbReference type="Gene3D" id="3.30.200.20">
    <property type="entry name" value="Phosphorylase Kinase, domain 1"/>
    <property type="match status" value="1"/>
</dbReference>
<dbReference type="GO" id="GO:0005829">
    <property type="term" value="C:cytosol"/>
    <property type="evidence" value="ECO:0007669"/>
    <property type="project" value="TreeGrafter"/>
</dbReference>
<dbReference type="Pfam" id="PF09814">
    <property type="entry name" value="HECT_2"/>
    <property type="match status" value="1"/>
</dbReference>
<keyword evidence="5" id="KW-1185">Reference proteome</keyword>
<dbReference type="Gene3D" id="1.10.510.10">
    <property type="entry name" value="Transferase(Phosphotransferase) domain 1"/>
    <property type="match status" value="1"/>
</dbReference>
<evidence type="ECO:0000259" key="3">
    <source>
        <dbReference type="PROSITE" id="PS50011"/>
    </source>
</evidence>
<dbReference type="PANTHER" id="PTHR31531">
    <property type="entry name" value="E3 UBIQUITIN-PROTEIN LIGASE E3D FAMILY MEMBER"/>
    <property type="match status" value="1"/>
</dbReference>
<dbReference type="GO" id="GO:0004672">
    <property type="term" value="F:protein kinase activity"/>
    <property type="evidence" value="ECO:0007669"/>
    <property type="project" value="InterPro"/>
</dbReference>
<feature type="region of interest" description="Disordered" evidence="2">
    <location>
        <begin position="397"/>
        <end position="427"/>
    </location>
</feature>
<dbReference type="InterPro" id="IPR019193">
    <property type="entry name" value="UBQ-conj_enz_E2-bd_prot"/>
</dbReference>
<dbReference type="EMBL" id="LUGG01000023">
    <property type="protein sequence ID" value="OBZ67871.1"/>
    <property type="molecule type" value="Genomic_DNA"/>
</dbReference>
<dbReference type="PROSITE" id="PS50011">
    <property type="entry name" value="PROTEIN_KINASE_DOM"/>
    <property type="match status" value="1"/>
</dbReference>
<sequence>MATLVRTRPTTGREALDLGSRTLNLDIPKPFPSRAEREQDELLEALAAEELRLDDMECVRPTGLPAPLVGYATGSAAGVATSDELISSIANVQKSCITMLNDLLSTSSNWRPIIPDRRHSMPSPHSSFSIPPSSSLSSNAASSSCLHSALQTLVLNLRAQDTSMSETADLFDEAALIYELQKRVAAARLPPHDAAFARSLASLAALFHRLAELHPSSQRPPTAARTISWAASPTENRAPSGDPLVQLQRQLSDLQLERNARGEEAYASTPPVLAVETALLWTRVDEEFEQVLVLCREDTQGITDQSPPKYEAGEYEDAFGWEGDADGLPRYEARHSGDAKGELSKPHELISPMTGPLLGGSAAGDKRRMDLEAVMLAIDRLCLVAPQLHNQRVELKKSKREQMERARLAGSSEERTGVREEKGKARDTGDLEKMVDLIGKASERKLMDQVVVLDGDMKAKLELARQQDMEKRNAFVTRLARHSDAGRLHSQEAAFLPPCVSRVKDPEALLSLPEFIRESVPESVQLKMQLEDPTALLSLPEFVMEPVPEGVMNPMPQPPPLSRRKSSKGVRSRSMSAPLPAWLLSSSSSRSSSPIIGLDSKKPKASKIRRPGSSGGLLPILQAGLDVRYVAEYHENLQHIRVFLTVSGMIAGTNLEAEVVPPSELPFGEQSYLFLKSGTASSSPLSLPAPVVPGVKEVKVSGQFHEIKLAVTPHTSLECLLSSSSTPLLDATQLLASHPTAFICPSCSLPLVQSSRINDYKDLPSEHWAELVDAWMCHSDQKLHEHVKKHSSEGFWPTKDQALVGGSYILFDESAIEHEFKDGPSSVIYRLAKYAIRPVSATAEPSRVPLSAFIAEDMDEFVHAHATYRFVILDEEEERPRILIWLFKPSIRLAYAIPTHYVIPKSGSIHAAKVLFKTLGPTTAYSDLQTLLKRYPGFPQAEHLYYPRDICRRLAGLLRESNTAYPENMRTMTGLDNLDSQVGVDHASPIAIKLRSSSSTDNEQEFDEEPITLTVSDTFGYVQIRFGDRFEDGRYEIVRKLGWGVHGSVWLAKDNLTQTYRALKFLTAYATHLVRGEILPKMNELDILRRMAEPSEHIGCLKVPILVDHFYTTRETGQHLCLVTQVLSMGLDGIRGHPAVNGLMNRVPGGAHWSMIVHHSGMRTDVVVDLKPDNLMFSFSMADTMTLIRLAEQFRPAEYYPTRVIDGKEVITAVTQPLPLPADDGLDIAEFDICIGDFGSARWLGENRTEQCQPLLLRAPEVVIGYPWNEKIDIWSLGCLTFEFLTGFTLFSARAGSTWGEEDRLLGSHFGVTGSRFPEDIMRESVRGNDFLNEDGTSIDAHPLPAYMSILPGSLRRCPAEAQVLKNLRRPLKDIAKLEPSELEKAFSFLRDCVQIDPRLRPSAVELLNHPWLAE</sequence>